<evidence type="ECO:0000256" key="2">
    <source>
        <dbReference type="SAM" id="Phobius"/>
    </source>
</evidence>
<dbReference type="AlphaFoldDB" id="A0A2Z6R7A9"/>
<keyword evidence="4" id="KW-1185">Reference proteome</keyword>
<dbReference type="EMBL" id="BEXD01000580">
    <property type="protein sequence ID" value="GBB88618.1"/>
    <property type="molecule type" value="Genomic_DNA"/>
</dbReference>
<protein>
    <submittedName>
        <fullName evidence="3">Uncharacterized protein</fullName>
    </submittedName>
</protein>
<feature type="transmembrane region" description="Helical" evidence="2">
    <location>
        <begin position="6"/>
        <end position="25"/>
    </location>
</feature>
<organism evidence="3 4">
    <name type="scientific">Rhizophagus clarus</name>
    <dbReference type="NCBI Taxonomy" id="94130"/>
    <lineage>
        <taxon>Eukaryota</taxon>
        <taxon>Fungi</taxon>
        <taxon>Fungi incertae sedis</taxon>
        <taxon>Mucoromycota</taxon>
        <taxon>Glomeromycotina</taxon>
        <taxon>Glomeromycetes</taxon>
        <taxon>Glomerales</taxon>
        <taxon>Glomeraceae</taxon>
        <taxon>Rhizophagus</taxon>
    </lineage>
</organism>
<evidence type="ECO:0000256" key="1">
    <source>
        <dbReference type="SAM" id="MobiDB-lite"/>
    </source>
</evidence>
<comment type="caution">
    <text evidence="3">The sequence shown here is derived from an EMBL/GenBank/DDBJ whole genome shotgun (WGS) entry which is preliminary data.</text>
</comment>
<dbReference type="Proteomes" id="UP000247702">
    <property type="component" value="Unassembled WGS sequence"/>
</dbReference>
<evidence type="ECO:0000313" key="3">
    <source>
        <dbReference type="EMBL" id="GBB88618.1"/>
    </source>
</evidence>
<keyword evidence="2" id="KW-1133">Transmembrane helix</keyword>
<keyword evidence="2" id="KW-0472">Membrane</keyword>
<proteinExistence type="predicted"/>
<evidence type="ECO:0000313" key="4">
    <source>
        <dbReference type="Proteomes" id="UP000247702"/>
    </source>
</evidence>
<gene>
    <name evidence="3" type="ORF">RclHR1_01520003</name>
</gene>
<feature type="compositionally biased region" description="Low complexity" evidence="1">
    <location>
        <begin position="233"/>
        <end position="242"/>
    </location>
</feature>
<reference evidence="3 4" key="1">
    <citation type="submission" date="2017-11" db="EMBL/GenBank/DDBJ databases">
        <title>The genome of Rhizophagus clarus HR1 reveals common genetic basis of auxotrophy among arbuscular mycorrhizal fungi.</title>
        <authorList>
            <person name="Kobayashi Y."/>
        </authorList>
    </citation>
    <scope>NUCLEOTIDE SEQUENCE [LARGE SCALE GENOMIC DNA]</scope>
    <source>
        <strain evidence="3 4">HR1</strain>
    </source>
</reference>
<keyword evidence="2" id="KW-0812">Transmembrane</keyword>
<feature type="region of interest" description="Disordered" evidence="1">
    <location>
        <begin position="221"/>
        <end position="264"/>
    </location>
</feature>
<feature type="compositionally biased region" description="Basic and acidic residues" evidence="1">
    <location>
        <begin position="223"/>
        <end position="232"/>
    </location>
</feature>
<sequence>MTITVAYSLTTSLFSIAILFVLTLIHTMTEPYVGYSELVRYLKDNDNATWSYAKFLTLHRDTLLKSPPFLNEWFHLDGRWANRFLYKIKELDPSNFDIMENKVKSERANNRFQLYWEEILYERKEILANQIHLNASMDLLGIAGKQNFQKAISRGYLKTFSETNELQKTYTESQETILDFENDPFLDKDKDENHESSIVNSYQSFGSSEPQETILDFENNPFLDKDKDENHESSNYSMSSESGFDDATESSSGTLDSNNEDGFMNDDAKLEYKTRFLNMNSDNKWKLPSNNYVEDILYQYAKDLPYENQLHSFIIDTCNETIMDLFDDVDQEHIITYNSSPEIEMSDELVHFLMRYRKFQPNEMREVVNSGINISPYDPKQHFNFHYIHQVFSQLLPRYELRPNDFTRSHLEGWFASNIWSAIVDACFIDLETIEFVRGEGCSSASRQRKNRERKCSKTKKIMGRKCDGIARDLGSPEEFAVSEEGSTWTGEDGTKYLSDGSLKMPKLMRDMLLQKIKNHGVNFVKNNQIEIVGFLHSAQYLQVFVMDIPSGYMCRLRRYPSSRIPTVLSEVDDLISLISDVLIAKLRITRCLERSSDSSNKTLINSNEALKKRLKKKAIVNKRQEKEGDYEFPNRC</sequence>
<name>A0A2Z6R7A9_9GLOM</name>
<accession>A0A2Z6R7A9</accession>